<dbReference type="InterPro" id="IPR019775">
    <property type="entry name" value="WD40_repeat_CS"/>
</dbReference>
<gene>
    <name evidence="4" type="ORF">PMEA_00008527</name>
</gene>
<dbReference type="InterPro" id="IPR042453">
    <property type="entry name" value="WDR53"/>
</dbReference>
<comment type="caution">
    <text evidence="4">The sequence shown here is derived from an EMBL/GenBank/DDBJ whole genome shotgun (WGS) entry which is preliminary data.</text>
</comment>
<feature type="repeat" description="WD" evidence="3">
    <location>
        <begin position="242"/>
        <end position="277"/>
    </location>
</feature>
<evidence type="ECO:0000256" key="1">
    <source>
        <dbReference type="ARBA" id="ARBA00022574"/>
    </source>
</evidence>
<keyword evidence="1 3" id="KW-0853">WD repeat</keyword>
<dbReference type="PANTHER" id="PTHR44666:SF1">
    <property type="entry name" value="WD REPEAT-CONTAINING PROTEIN 53"/>
    <property type="match status" value="1"/>
</dbReference>
<dbReference type="PANTHER" id="PTHR44666">
    <property type="entry name" value="WD REPEAT-CONTAINING PROTEIN 53"/>
    <property type="match status" value="1"/>
</dbReference>
<dbReference type="EMBL" id="CALNXJ010000017">
    <property type="protein sequence ID" value="CAH3119849.1"/>
    <property type="molecule type" value="Genomic_DNA"/>
</dbReference>
<dbReference type="SMART" id="SM00320">
    <property type="entry name" value="WD40"/>
    <property type="match status" value="6"/>
</dbReference>
<sequence length="338" mass="37005">MQKSTWTGGHTSTVISLDVNKEGVVASGGEGELNVWSKDGSSHNKLLCPSPSTQLDDSKDINGVCFCVKNPERLYASCRNKVFGYDLRNPSSTVCEFEFNQDEINQVAIHYKGGFLAACDDSGDIKVIDVLSGRLFKTLRGRNDNICSTVQFRPNRPWEILSGSMDYRIISWDFSSGRALQEINVQELDEDSNQGAYFLNPPFVHSVHMAGDGRMFAAGLGSGNIQLFRFEGKKKFIPDECLKKHSSSVTQVHFARFHPNNLLVSGGDDSRIVTWNLCGSACNGDSGAEPNLEANASAVGIAHEINHGSKINWIASGSQRESIFVADLTSDISVYHVS</sequence>
<proteinExistence type="predicted"/>
<keyword evidence="2" id="KW-0677">Repeat</keyword>
<dbReference type="Proteomes" id="UP001159428">
    <property type="component" value="Unassembled WGS sequence"/>
</dbReference>
<name>A0AAU9WNL1_9CNID</name>
<dbReference type="InterPro" id="IPR036322">
    <property type="entry name" value="WD40_repeat_dom_sf"/>
</dbReference>
<dbReference type="InterPro" id="IPR015943">
    <property type="entry name" value="WD40/YVTN_repeat-like_dom_sf"/>
</dbReference>
<dbReference type="InterPro" id="IPR001680">
    <property type="entry name" value="WD40_rpt"/>
</dbReference>
<evidence type="ECO:0000313" key="5">
    <source>
        <dbReference type="Proteomes" id="UP001159428"/>
    </source>
</evidence>
<organism evidence="4 5">
    <name type="scientific">Pocillopora meandrina</name>
    <dbReference type="NCBI Taxonomy" id="46732"/>
    <lineage>
        <taxon>Eukaryota</taxon>
        <taxon>Metazoa</taxon>
        <taxon>Cnidaria</taxon>
        <taxon>Anthozoa</taxon>
        <taxon>Hexacorallia</taxon>
        <taxon>Scleractinia</taxon>
        <taxon>Astrocoeniina</taxon>
        <taxon>Pocilloporidae</taxon>
        <taxon>Pocillopora</taxon>
    </lineage>
</organism>
<dbReference type="Pfam" id="PF00400">
    <property type="entry name" value="WD40"/>
    <property type="match status" value="3"/>
</dbReference>
<dbReference type="PROSITE" id="PS50294">
    <property type="entry name" value="WD_REPEATS_REGION"/>
    <property type="match status" value="1"/>
</dbReference>
<dbReference type="SUPFAM" id="SSF50978">
    <property type="entry name" value="WD40 repeat-like"/>
    <property type="match status" value="1"/>
</dbReference>
<dbReference type="PROSITE" id="PS00678">
    <property type="entry name" value="WD_REPEATS_1"/>
    <property type="match status" value="1"/>
</dbReference>
<dbReference type="AlphaFoldDB" id="A0AAU9WNL1"/>
<evidence type="ECO:0000256" key="2">
    <source>
        <dbReference type="ARBA" id="ARBA00022737"/>
    </source>
</evidence>
<protein>
    <submittedName>
        <fullName evidence="4">Uncharacterized protein</fullName>
    </submittedName>
</protein>
<reference evidence="4 5" key="1">
    <citation type="submission" date="2022-05" db="EMBL/GenBank/DDBJ databases">
        <authorList>
            <consortium name="Genoscope - CEA"/>
            <person name="William W."/>
        </authorList>
    </citation>
    <scope>NUCLEOTIDE SEQUENCE [LARGE SCALE GENOMIC DNA]</scope>
</reference>
<evidence type="ECO:0000256" key="3">
    <source>
        <dbReference type="PROSITE-ProRule" id="PRU00221"/>
    </source>
</evidence>
<evidence type="ECO:0000313" key="4">
    <source>
        <dbReference type="EMBL" id="CAH3119849.1"/>
    </source>
</evidence>
<dbReference type="PROSITE" id="PS50082">
    <property type="entry name" value="WD_REPEATS_2"/>
    <property type="match status" value="1"/>
</dbReference>
<dbReference type="Gene3D" id="2.130.10.10">
    <property type="entry name" value="YVTN repeat-like/Quinoprotein amine dehydrogenase"/>
    <property type="match status" value="2"/>
</dbReference>
<keyword evidence="5" id="KW-1185">Reference proteome</keyword>
<accession>A0AAU9WNL1</accession>